<dbReference type="AlphaFoldDB" id="A0A3R7MJX3"/>
<dbReference type="Pfam" id="PF05253">
    <property type="entry name" value="zf-U11-48K"/>
    <property type="match status" value="1"/>
</dbReference>
<dbReference type="PROSITE" id="PS51800">
    <property type="entry name" value="ZF_CHHC_U11_48K"/>
    <property type="match status" value="2"/>
</dbReference>
<evidence type="ECO:0000256" key="1">
    <source>
        <dbReference type="ARBA" id="ARBA00022723"/>
    </source>
</evidence>
<gene>
    <name evidence="5" type="ORF">C7M84_018452</name>
</gene>
<sequence length="269" mass="30592">MDYRSLEKLLTCPYNPSHQILPHRMAQHLVKCKKSHPEADMKVCVFNATHVVPTHLYQVHILECPDKAIVERDIYRRREVENKLQAKRQAPRPMIPTHAVCTEEDWDSETVASSYNPTEHIIHREIARPPPPGLGKAGRRQWREVELERIRRLKAGEPIDDLVYPGKPEEQMIGSQLKIPSADTLSHSQSFSRIMSSTSSLVMQSDQPLRRPKIELEPHSRIAANIFHNGSCSSVNSMCQPDSPRERKGRGRGLILAADMAKSLVPGRQ</sequence>
<proteinExistence type="predicted"/>
<dbReference type="Proteomes" id="UP000283509">
    <property type="component" value="Unassembled WGS sequence"/>
</dbReference>
<keyword evidence="6" id="KW-1185">Reference proteome</keyword>
<protein>
    <submittedName>
        <fullName evidence="5">Gametocyte-specific factor 1</fullName>
    </submittedName>
</protein>
<dbReference type="STRING" id="6689.A0A3R7MJX3"/>
<dbReference type="PANTHER" id="PTHR21402">
    <property type="entry name" value="GAMETOCYTE SPECIFIC FACTOR 1-RELATED"/>
    <property type="match status" value="1"/>
</dbReference>
<organism evidence="5 6">
    <name type="scientific">Penaeus vannamei</name>
    <name type="common">Whiteleg shrimp</name>
    <name type="synonym">Litopenaeus vannamei</name>
    <dbReference type="NCBI Taxonomy" id="6689"/>
    <lineage>
        <taxon>Eukaryota</taxon>
        <taxon>Metazoa</taxon>
        <taxon>Ecdysozoa</taxon>
        <taxon>Arthropoda</taxon>
        <taxon>Crustacea</taxon>
        <taxon>Multicrustacea</taxon>
        <taxon>Malacostraca</taxon>
        <taxon>Eumalacostraca</taxon>
        <taxon>Eucarida</taxon>
        <taxon>Decapoda</taxon>
        <taxon>Dendrobranchiata</taxon>
        <taxon>Penaeoidea</taxon>
        <taxon>Penaeidae</taxon>
        <taxon>Penaeus</taxon>
    </lineage>
</organism>
<dbReference type="InterPro" id="IPR051591">
    <property type="entry name" value="UPF0224_FAM112_RNA_Proc"/>
</dbReference>
<dbReference type="InterPro" id="IPR036236">
    <property type="entry name" value="Znf_C2H2_sf"/>
</dbReference>
<dbReference type="InterPro" id="IPR022776">
    <property type="entry name" value="TRM13/UPF0224_CHHC_Znf_dom"/>
</dbReference>
<feature type="domain" description="CHHC U11-48K-type" evidence="4">
    <location>
        <begin position="41"/>
        <end position="68"/>
    </location>
</feature>
<evidence type="ECO:0000256" key="3">
    <source>
        <dbReference type="ARBA" id="ARBA00022833"/>
    </source>
</evidence>
<name>A0A3R7MJX3_PENVA</name>
<evidence type="ECO:0000256" key="2">
    <source>
        <dbReference type="ARBA" id="ARBA00022771"/>
    </source>
</evidence>
<keyword evidence="3" id="KW-0862">Zinc</keyword>
<accession>A0A3R7MJX3</accession>
<feature type="domain" description="CHHC U11-48K-type" evidence="4">
    <location>
        <begin position="9"/>
        <end position="36"/>
    </location>
</feature>
<reference evidence="5 6" key="2">
    <citation type="submission" date="2019-01" db="EMBL/GenBank/DDBJ databases">
        <title>The decoding of complex shrimp genome reveals the adaptation for benthos swimmer, frequently molting mechanism and breeding impact on genome.</title>
        <authorList>
            <person name="Sun Y."/>
            <person name="Gao Y."/>
            <person name="Yu Y."/>
        </authorList>
    </citation>
    <scope>NUCLEOTIDE SEQUENCE [LARGE SCALE GENOMIC DNA]</scope>
    <source>
        <tissue evidence="5">Muscle</tissue>
    </source>
</reference>
<dbReference type="OrthoDB" id="6362133at2759"/>
<dbReference type="GO" id="GO:0008270">
    <property type="term" value="F:zinc ion binding"/>
    <property type="evidence" value="ECO:0007669"/>
    <property type="project" value="UniProtKB-KW"/>
</dbReference>
<dbReference type="SUPFAM" id="SSF57667">
    <property type="entry name" value="beta-beta-alpha zinc fingers"/>
    <property type="match status" value="1"/>
</dbReference>
<evidence type="ECO:0000259" key="4">
    <source>
        <dbReference type="PROSITE" id="PS51800"/>
    </source>
</evidence>
<evidence type="ECO:0000313" key="5">
    <source>
        <dbReference type="EMBL" id="ROT63666.1"/>
    </source>
</evidence>
<keyword evidence="1" id="KW-0479">Metal-binding</keyword>
<keyword evidence="2" id="KW-0863">Zinc-finger</keyword>
<dbReference type="EMBL" id="QCYY01003401">
    <property type="protein sequence ID" value="ROT63666.1"/>
    <property type="molecule type" value="Genomic_DNA"/>
</dbReference>
<evidence type="ECO:0000313" key="6">
    <source>
        <dbReference type="Proteomes" id="UP000283509"/>
    </source>
</evidence>
<reference evidence="5 6" key="1">
    <citation type="submission" date="2018-04" db="EMBL/GenBank/DDBJ databases">
        <authorList>
            <person name="Zhang X."/>
            <person name="Yuan J."/>
            <person name="Li F."/>
            <person name="Xiang J."/>
        </authorList>
    </citation>
    <scope>NUCLEOTIDE SEQUENCE [LARGE SCALE GENOMIC DNA]</scope>
    <source>
        <tissue evidence="5">Muscle</tissue>
    </source>
</reference>
<comment type="caution">
    <text evidence="5">The sequence shown here is derived from an EMBL/GenBank/DDBJ whole genome shotgun (WGS) entry which is preliminary data.</text>
</comment>
<dbReference type="PANTHER" id="PTHR21402:SF5">
    <property type="entry name" value="GAMETOCYTE SPECIFIC FACTOR 1"/>
    <property type="match status" value="1"/>
</dbReference>